<sequence length="76" mass="8306">MEDADGHGNARGQQEAVMSLIREADQGDQNVKIDHVQAGSLEKDTEAEQAKPRARRNVTDMEKLESRDDSPPSGGM</sequence>
<keyword evidence="3" id="KW-1185">Reference proteome</keyword>
<evidence type="ECO:0000256" key="1">
    <source>
        <dbReference type="SAM" id="MobiDB-lite"/>
    </source>
</evidence>
<feature type="region of interest" description="Disordered" evidence="1">
    <location>
        <begin position="1"/>
        <end position="76"/>
    </location>
</feature>
<proteinExistence type="predicted"/>
<dbReference type="Proteomes" id="UP001331761">
    <property type="component" value="Unassembled WGS sequence"/>
</dbReference>
<reference evidence="2 3" key="1">
    <citation type="submission" date="2019-10" db="EMBL/GenBank/DDBJ databases">
        <title>Assembly and Annotation for the nematode Trichostrongylus colubriformis.</title>
        <authorList>
            <person name="Martin J."/>
        </authorList>
    </citation>
    <scope>NUCLEOTIDE SEQUENCE [LARGE SCALE GENOMIC DNA]</scope>
    <source>
        <strain evidence="2">G859</strain>
        <tissue evidence="2">Whole worm</tissue>
    </source>
</reference>
<name>A0AAN8FHA7_TRICO</name>
<gene>
    <name evidence="2" type="ORF">GCK32_007596</name>
</gene>
<organism evidence="2 3">
    <name type="scientific">Trichostrongylus colubriformis</name>
    <name type="common">Black scour worm</name>
    <dbReference type="NCBI Taxonomy" id="6319"/>
    <lineage>
        <taxon>Eukaryota</taxon>
        <taxon>Metazoa</taxon>
        <taxon>Ecdysozoa</taxon>
        <taxon>Nematoda</taxon>
        <taxon>Chromadorea</taxon>
        <taxon>Rhabditida</taxon>
        <taxon>Rhabditina</taxon>
        <taxon>Rhabditomorpha</taxon>
        <taxon>Strongyloidea</taxon>
        <taxon>Trichostrongylidae</taxon>
        <taxon>Trichostrongylus</taxon>
    </lineage>
</organism>
<accession>A0AAN8FHA7</accession>
<feature type="compositionally biased region" description="Basic and acidic residues" evidence="1">
    <location>
        <begin position="31"/>
        <end position="70"/>
    </location>
</feature>
<dbReference type="EMBL" id="WIXE01009144">
    <property type="protein sequence ID" value="KAK5978686.1"/>
    <property type="molecule type" value="Genomic_DNA"/>
</dbReference>
<comment type="caution">
    <text evidence="2">The sequence shown here is derived from an EMBL/GenBank/DDBJ whole genome shotgun (WGS) entry which is preliminary data.</text>
</comment>
<evidence type="ECO:0000313" key="3">
    <source>
        <dbReference type="Proteomes" id="UP001331761"/>
    </source>
</evidence>
<protein>
    <submittedName>
        <fullName evidence="2">Uncharacterized protein</fullName>
    </submittedName>
</protein>
<dbReference type="AlphaFoldDB" id="A0AAN8FHA7"/>
<evidence type="ECO:0000313" key="2">
    <source>
        <dbReference type="EMBL" id="KAK5978686.1"/>
    </source>
</evidence>